<feature type="binding site" evidence="11">
    <location>
        <position position="73"/>
    </location>
    <ligand>
        <name>thiamine diphosphate</name>
        <dbReference type="ChEBI" id="CHEBI:58937"/>
    </ligand>
</feature>
<dbReference type="PATRIC" id="fig|1703774.3.peg.645"/>
<dbReference type="GO" id="GO:0008661">
    <property type="term" value="F:1-deoxy-D-xylulose-5-phosphate synthase activity"/>
    <property type="evidence" value="ECO:0007669"/>
    <property type="project" value="UniProtKB-UniRule"/>
</dbReference>
<evidence type="ECO:0000256" key="10">
    <source>
        <dbReference type="ARBA" id="ARBA00055605"/>
    </source>
</evidence>
<dbReference type="NCBIfam" id="NF003933">
    <property type="entry name" value="PRK05444.2-2"/>
    <property type="match status" value="1"/>
</dbReference>
<feature type="binding site" evidence="11">
    <location>
        <begin position="114"/>
        <end position="116"/>
    </location>
    <ligand>
        <name>thiamine diphosphate</name>
        <dbReference type="ChEBI" id="CHEBI:58937"/>
    </ligand>
</feature>
<dbReference type="GO" id="GO:0016114">
    <property type="term" value="P:terpenoid biosynthetic process"/>
    <property type="evidence" value="ECO:0007669"/>
    <property type="project" value="UniProtKB-UniRule"/>
</dbReference>
<evidence type="ECO:0000259" key="12">
    <source>
        <dbReference type="SMART" id="SM00861"/>
    </source>
</evidence>
<dbReference type="SUPFAM" id="SSF52922">
    <property type="entry name" value="TK C-terminal domain-like"/>
    <property type="match status" value="1"/>
</dbReference>
<keyword evidence="7 11" id="KW-0784">Thiamine biosynthesis</keyword>
<evidence type="ECO:0000256" key="3">
    <source>
        <dbReference type="ARBA" id="ARBA00011738"/>
    </source>
</evidence>
<feature type="binding site" evidence="11">
    <location>
        <position position="367"/>
    </location>
    <ligand>
        <name>thiamine diphosphate</name>
        <dbReference type="ChEBI" id="CHEBI:58937"/>
    </ligand>
</feature>
<dbReference type="CDD" id="cd02007">
    <property type="entry name" value="TPP_DXS"/>
    <property type="match status" value="1"/>
</dbReference>
<dbReference type="Pfam" id="PF02780">
    <property type="entry name" value="Transketolase_C"/>
    <property type="match status" value="1"/>
</dbReference>
<dbReference type="GO" id="GO:0030976">
    <property type="term" value="F:thiamine pyrophosphate binding"/>
    <property type="evidence" value="ECO:0007669"/>
    <property type="project" value="UniProtKB-UniRule"/>
</dbReference>
<sequence>MALLDLIDSPSDLKTIPKSDLPKLAAEIRSRIIDVVARNGGHLAPNLGVVELTIALHLAFDAPEDRIVWDVGHQAYAHKLLTGRRKRFHTLRRHGGLSGFPRRQESEYDVFNVGHAGTSISAALGIACARDNAKEDFSVVAVIGDGALGAGIAFEALNQVGHLKKNMVIVLNDNRMSISKNVGALSHYLTTLITAPIYNEFRKDVWELMGKLPRSLEGRAKVLAKRIEEGLKNLVLPGILFEELGLRYIGPIDGHNIDEMAKTLRAAKRLRGPILVHLLTEKGKGYRPAEENLPRFHGLGPFDVDTGTPIKTKGAPTYTEVFGKTLIQLAAEDERIVAITAAMAEGTGLTEFAKRFPRRFHDVGIAEQHAVTFAAGLALRGLRPVAAIYSTFLQRAFDQVIHDVALQQLPVVFAMDRGGLVGEDGPTHHGTFDLSYLRLIPNIVVMAPKDENELRRMLKTAICYGKGPVAIRYPRGRGVGVPLEYRIRKIRMGKAETLRQGKDVAILAVGAMVHPALQTADLLAKRGIEAGVVNARFVKPIDTCLIGDLLENVPCLVTLEENVRPGGFGSAVLEYAAAIGHSRARIDTIGLPDEFIEHGARSKLLEHCGLTPEQIADRVLRFAQERGKEAGRRVGADRPAAQKRGGRKIASFVDR</sequence>
<evidence type="ECO:0000256" key="11">
    <source>
        <dbReference type="HAMAP-Rule" id="MF_00315"/>
    </source>
</evidence>
<dbReference type="Gene3D" id="3.40.50.920">
    <property type="match status" value="1"/>
</dbReference>
<dbReference type="AlphaFoldDB" id="A0A0S8G6C8"/>
<evidence type="ECO:0000313" key="13">
    <source>
        <dbReference type="EMBL" id="KPK68114.1"/>
    </source>
</evidence>
<dbReference type="HAMAP" id="MF_00315">
    <property type="entry name" value="DXP_synth"/>
    <property type="match status" value="1"/>
</dbReference>
<comment type="pathway">
    <text evidence="1 11">Metabolic intermediate biosynthesis; 1-deoxy-D-xylulose 5-phosphate biosynthesis; 1-deoxy-D-xylulose 5-phosphate from D-glyceraldehyde 3-phosphate and pyruvate: step 1/1.</text>
</comment>
<dbReference type="Proteomes" id="UP000051717">
    <property type="component" value="Unassembled WGS sequence"/>
</dbReference>
<dbReference type="InterPro" id="IPR009014">
    <property type="entry name" value="Transketo_C/PFOR_II"/>
</dbReference>
<dbReference type="FunFam" id="3.40.50.970:FF:000005">
    <property type="entry name" value="1-deoxy-D-xylulose-5-phosphate synthase"/>
    <property type="match status" value="1"/>
</dbReference>
<dbReference type="SMART" id="SM00861">
    <property type="entry name" value="Transket_pyr"/>
    <property type="match status" value="1"/>
</dbReference>
<comment type="cofactor">
    <cofactor evidence="11">
        <name>Mg(2+)</name>
        <dbReference type="ChEBI" id="CHEBI:18420"/>
    </cofactor>
    <text evidence="11">Binds 1 Mg(2+) ion per subunit.</text>
</comment>
<comment type="subunit">
    <text evidence="3 11">Homodimer.</text>
</comment>
<dbReference type="UniPathway" id="UPA00064">
    <property type="reaction ID" value="UER00091"/>
</dbReference>
<comment type="similarity">
    <text evidence="2 11">Belongs to the transketolase family. DXPS subfamily.</text>
</comment>
<evidence type="ECO:0000256" key="7">
    <source>
        <dbReference type="ARBA" id="ARBA00022977"/>
    </source>
</evidence>
<dbReference type="NCBIfam" id="TIGR00204">
    <property type="entry name" value="dxs"/>
    <property type="match status" value="1"/>
</dbReference>
<dbReference type="GO" id="GO:0019288">
    <property type="term" value="P:isopentenyl diphosphate biosynthetic process, methylerythritol 4-phosphate pathway"/>
    <property type="evidence" value="ECO:0007669"/>
    <property type="project" value="TreeGrafter"/>
</dbReference>
<comment type="catalytic activity">
    <reaction evidence="11">
        <text>D-glyceraldehyde 3-phosphate + pyruvate + H(+) = 1-deoxy-D-xylulose 5-phosphate + CO2</text>
        <dbReference type="Rhea" id="RHEA:12605"/>
        <dbReference type="ChEBI" id="CHEBI:15361"/>
        <dbReference type="ChEBI" id="CHEBI:15378"/>
        <dbReference type="ChEBI" id="CHEBI:16526"/>
        <dbReference type="ChEBI" id="CHEBI:57792"/>
        <dbReference type="ChEBI" id="CHEBI:59776"/>
        <dbReference type="EC" id="2.2.1.7"/>
    </reaction>
</comment>
<dbReference type="PANTHER" id="PTHR43322:SF5">
    <property type="entry name" value="1-DEOXY-D-XYLULOSE-5-PHOSPHATE SYNTHASE, CHLOROPLASTIC"/>
    <property type="match status" value="1"/>
</dbReference>
<accession>A0A0S8G6C8</accession>
<feature type="domain" description="Transketolase-like pyrimidine-binding" evidence="12">
    <location>
        <begin position="316"/>
        <end position="481"/>
    </location>
</feature>
<comment type="function">
    <text evidence="10 11">Catalyzes the acyloin condensation reaction between C atoms 2 and 3 of pyruvate and glyceraldehyde 3-phosphate to yield 1-deoxy-D-xylulose-5-phosphate (DXP).</text>
</comment>
<dbReference type="Gene3D" id="3.40.50.970">
    <property type="match status" value="2"/>
</dbReference>
<dbReference type="SUPFAM" id="SSF52518">
    <property type="entry name" value="Thiamin diphosphate-binding fold (THDP-binding)"/>
    <property type="match status" value="2"/>
</dbReference>
<dbReference type="PANTHER" id="PTHR43322">
    <property type="entry name" value="1-D-DEOXYXYLULOSE 5-PHOSPHATE SYNTHASE-RELATED"/>
    <property type="match status" value="1"/>
</dbReference>
<proteinExistence type="inferred from homology"/>
<comment type="caution">
    <text evidence="13">The sequence shown here is derived from an EMBL/GenBank/DDBJ whole genome shotgun (WGS) entry which is preliminary data.</text>
</comment>
<dbReference type="GO" id="GO:0000287">
    <property type="term" value="F:magnesium ion binding"/>
    <property type="evidence" value="ECO:0007669"/>
    <property type="project" value="UniProtKB-UniRule"/>
</dbReference>
<gene>
    <name evidence="11" type="primary">dxs</name>
    <name evidence="13" type="ORF">AMJ82_09065</name>
</gene>
<organism evidence="13 14">
    <name type="scientific">candidate division TA06 bacterium SM23_40</name>
    <dbReference type="NCBI Taxonomy" id="1703774"/>
    <lineage>
        <taxon>Bacteria</taxon>
        <taxon>Bacteria division TA06</taxon>
    </lineage>
</organism>
<keyword evidence="9 11" id="KW-0414">Isoprene biosynthesis</keyword>
<evidence type="ECO:0000256" key="5">
    <source>
        <dbReference type="ARBA" id="ARBA00022723"/>
    </source>
</evidence>
<feature type="binding site" evidence="11">
    <location>
        <position position="286"/>
    </location>
    <ligand>
        <name>thiamine diphosphate</name>
        <dbReference type="ChEBI" id="CHEBI:58937"/>
    </ligand>
</feature>
<dbReference type="EMBL" id="LJUI01000090">
    <property type="protein sequence ID" value="KPK68114.1"/>
    <property type="molecule type" value="Genomic_DNA"/>
</dbReference>
<dbReference type="GO" id="GO:0009228">
    <property type="term" value="P:thiamine biosynthetic process"/>
    <property type="evidence" value="ECO:0007669"/>
    <property type="project" value="UniProtKB-UniRule"/>
</dbReference>
<evidence type="ECO:0000256" key="9">
    <source>
        <dbReference type="ARBA" id="ARBA00023229"/>
    </source>
</evidence>
<dbReference type="InterPro" id="IPR049557">
    <property type="entry name" value="Transketolase_CS"/>
</dbReference>
<evidence type="ECO:0000256" key="2">
    <source>
        <dbReference type="ARBA" id="ARBA00011081"/>
    </source>
</evidence>
<evidence type="ECO:0000256" key="8">
    <source>
        <dbReference type="ARBA" id="ARBA00023052"/>
    </source>
</evidence>
<dbReference type="PROSITE" id="PS00801">
    <property type="entry name" value="TRANSKETOLASE_1"/>
    <property type="match status" value="1"/>
</dbReference>
<dbReference type="GO" id="GO:0005829">
    <property type="term" value="C:cytosol"/>
    <property type="evidence" value="ECO:0007669"/>
    <property type="project" value="TreeGrafter"/>
</dbReference>
<feature type="binding site" evidence="11">
    <location>
        <position position="145"/>
    </location>
    <ligand>
        <name>Mg(2+)</name>
        <dbReference type="ChEBI" id="CHEBI:18420"/>
    </ligand>
</feature>
<evidence type="ECO:0000313" key="14">
    <source>
        <dbReference type="Proteomes" id="UP000051717"/>
    </source>
</evidence>
<dbReference type="InterPro" id="IPR005475">
    <property type="entry name" value="Transketolase-like_Pyr-bd"/>
</dbReference>
<evidence type="ECO:0000256" key="1">
    <source>
        <dbReference type="ARBA" id="ARBA00004980"/>
    </source>
</evidence>
<protein>
    <recommendedName>
        <fullName evidence="11">1-deoxy-D-xylulose-5-phosphate synthase</fullName>
        <ecNumber evidence="11">2.2.1.7</ecNumber>
    </recommendedName>
    <alternativeName>
        <fullName evidence="11">1-deoxyxylulose-5-phosphate synthase</fullName>
        <shortName evidence="11">DXP synthase</shortName>
        <shortName evidence="11">DXPS</shortName>
    </alternativeName>
</protein>
<comment type="cofactor">
    <cofactor evidence="11">
        <name>thiamine diphosphate</name>
        <dbReference type="ChEBI" id="CHEBI:58937"/>
    </cofactor>
    <text evidence="11">Binds 1 thiamine pyrophosphate per subunit.</text>
</comment>
<dbReference type="InterPro" id="IPR005477">
    <property type="entry name" value="Dxylulose-5-P_synthase"/>
</dbReference>
<keyword evidence="8 11" id="KW-0786">Thiamine pyrophosphate</keyword>
<name>A0A0S8G6C8_UNCT6</name>
<evidence type="ECO:0000256" key="6">
    <source>
        <dbReference type="ARBA" id="ARBA00022842"/>
    </source>
</evidence>
<dbReference type="InterPro" id="IPR033248">
    <property type="entry name" value="Transketolase_C"/>
</dbReference>
<dbReference type="EC" id="2.2.1.7" evidence="11"/>
<feature type="binding site" evidence="11">
    <location>
        <position position="174"/>
    </location>
    <ligand>
        <name>Mg(2+)</name>
        <dbReference type="ChEBI" id="CHEBI:18420"/>
    </ligand>
</feature>
<dbReference type="CDD" id="cd07033">
    <property type="entry name" value="TPP_PYR_DXS_TK_like"/>
    <property type="match status" value="1"/>
</dbReference>
<evidence type="ECO:0000256" key="4">
    <source>
        <dbReference type="ARBA" id="ARBA00022679"/>
    </source>
</evidence>
<reference evidence="13 14" key="1">
    <citation type="journal article" date="2015" name="Microbiome">
        <title>Genomic resolution of linkages in carbon, nitrogen, and sulfur cycling among widespread estuary sediment bacteria.</title>
        <authorList>
            <person name="Baker B.J."/>
            <person name="Lazar C.S."/>
            <person name="Teske A.P."/>
            <person name="Dick G.J."/>
        </authorList>
    </citation>
    <scope>NUCLEOTIDE SEQUENCE [LARGE SCALE GENOMIC DNA]</scope>
    <source>
        <strain evidence="13">SM23_40</strain>
    </source>
</reference>
<dbReference type="InterPro" id="IPR029061">
    <property type="entry name" value="THDP-binding"/>
</dbReference>
<feature type="binding site" evidence="11">
    <location>
        <begin position="146"/>
        <end position="147"/>
    </location>
    <ligand>
        <name>thiamine diphosphate</name>
        <dbReference type="ChEBI" id="CHEBI:58937"/>
    </ligand>
</feature>
<dbReference type="Pfam" id="PF02779">
    <property type="entry name" value="Transket_pyr"/>
    <property type="match status" value="1"/>
</dbReference>
<dbReference type="FunFam" id="3.40.50.920:FF:000002">
    <property type="entry name" value="1-deoxy-D-xylulose-5-phosphate synthase"/>
    <property type="match status" value="1"/>
</dbReference>
<keyword evidence="5 11" id="KW-0479">Metal-binding</keyword>
<keyword evidence="6 11" id="KW-0460">Magnesium</keyword>
<dbReference type="Pfam" id="PF13292">
    <property type="entry name" value="DXP_synthase_N"/>
    <property type="match status" value="1"/>
</dbReference>
<feature type="binding site" evidence="11">
    <location>
        <position position="174"/>
    </location>
    <ligand>
        <name>thiamine diphosphate</name>
        <dbReference type="ChEBI" id="CHEBI:58937"/>
    </ligand>
</feature>
<keyword evidence="4 11" id="KW-0808">Transferase</keyword>